<organism evidence="1 2">
    <name type="scientific">Funneliformis geosporum</name>
    <dbReference type="NCBI Taxonomy" id="1117311"/>
    <lineage>
        <taxon>Eukaryota</taxon>
        <taxon>Fungi</taxon>
        <taxon>Fungi incertae sedis</taxon>
        <taxon>Mucoromycota</taxon>
        <taxon>Glomeromycotina</taxon>
        <taxon>Glomeromycetes</taxon>
        <taxon>Glomerales</taxon>
        <taxon>Glomeraceae</taxon>
        <taxon>Funneliformis</taxon>
    </lineage>
</organism>
<gene>
    <name evidence="1" type="ORF">FWILDA_LOCUS7306</name>
</gene>
<sequence>MSSESSGGKHYLNRYYIAISRDGKYTATFDAATRHVKILKTTDHWNESYEINETIAHFKIKYDDLSIQEFYNYPPPSENLNENAKVRWSIDISNGDEKFLFIAASRIQNQYMKKKEENISTMIAKNFVESNRESRITIFPAISTNITDINTAIYCLKLKVDDNKTSIEVDKSFTKYYHNRLSGICRFAKEKTKGETKEETKEKTKKDVKSDYNLKKFILLNYNGIYSFKYNEKHKNFNNAEKYNYPKEVNDELTNKKNQHDCTNLLLSHIYKKYFIIEDNSKKVLEVYSIDKQEFHFCVAQEPQSIRIFLMEHGSRIASKSFEKFNIHKIHLIEFINSDEKLFLIVSDSTKDLKFIIWDIYDTDKVDIITLEGLTSQNLSTCFASSSGNVVLVNDEGKIISISKMIEKKSEKENIEKALQLIVGRSTIQIWHQFKNDKKKKKKHLPNKGKPFLEFIWTNGNPYNQENEENKLHITSVRFGLKYFRLVVYWYEGSSNEKENKQEKTQKMKNMESIEGMAIKIKIIEWRDINERLE</sequence>
<name>A0A9W4SNT6_9GLOM</name>
<dbReference type="OrthoDB" id="2316227at2759"/>
<evidence type="ECO:0000313" key="2">
    <source>
        <dbReference type="Proteomes" id="UP001153678"/>
    </source>
</evidence>
<reference evidence="1" key="1">
    <citation type="submission" date="2022-08" db="EMBL/GenBank/DDBJ databases">
        <authorList>
            <person name="Kallberg Y."/>
            <person name="Tangrot J."/>
            <person name="Rosling A."/>
        </authorList>
    </citation>
    <scope>NUCLEOTIDE SEQUENCE</scope>
    <source>
        <strain evidence="1">Wild A</strain>
    </source>
</reference>
<dbReference type="Proteomes" id="UP001153678">
    <property type="component" value="Unassembled WGS sequence"/>
</dbReference>
<evidence type="ECO:0000313" key="1">
    <source>
        <dbReference type="EMBL" id="CAI2175870.1"/>
    </source>
</evidence>
<accession>A0A9W4SNT6</accession>
<proteinExistence type="predicted"/>
<comment type="caution">
    <text evidence="1">The sequence shown here is derived from an EMBL/GenBank/DDBJ whole genome shotgun (WGS) entry which is preliminary data.</text>
</comment>
<protein>
    <submittedName>
        <fullName evidence="1">1089_t:CDS:1</fullName>
    </submittedName>
</protein>
<dbReference type="AlphaFoldDB" id="A0A9W4SNT6"/>
<dbReference type="EMBL" id="CAMKVN010001421">
    <property type="protein sequence ID" value="CAI2175870.1"/>
    <property type="molecule type" value="Genomic_DNA"/>
</dbReference>
<keyword evidence="2" id="KW-1185">Reference proteome</keyword>